<dbReference type="InterPro" id="IPR017941">
    <property type="entry name" value="Rieske_2Fe-2S"/>
</dbReference>
<dbReference type="EMBL" id="JAADZU010000071">
    <property type="protein sequence ID" value="NDK91508.1"/>
    <property type="molecule type" value="Genomic_DNA"/>
</dbReference>
<keyword evidence="9" id="KW-1185">Reference proteome</keyword>
<dbReference type="Gene3D" id="3.90.380.10">
    <property type="entry name" value="Naphthalene 1,2-dioxygenase Alpha Subunit, Chain A, domain 1"/>
    <property type="match status" value="1"/>
</dbReference>
<dbReference type="InterPro" id="IPR050584">
    <property type="entry name" value="Cholesterol_7-desaturase"/>
</dbReference>
<dbReference type="GO" id="GO:0051537">
    <property type="term" value="F:2 iron, 2 sulfur cluster binding"/>
    <property type="evidence" value="ECO:0007669"/>
    <property type="project" value="UniProtKB-KW"/>
</dbReference>
<comment type="caution">
    <text evidence="8">The sequence shown here is derived from an EMBL/GenBank/DDBJ whole genome shotgun (WGS) entry which is preliminary data.</text>
</comment>
<reference evidence="8 9" key="1">
    <citation type="submission" date="2020-01" db="EMBL/GenBank/DDBJ databases">
        <title>Investigation of new actinobacteria for the biodesulphurisation of diesel fuel.</title>
        <authorList>
            <person name="Athi Narayanan S.M."/>
        </authorList>
    </citation>
    <scope>NUCLEOTIDE SEQUENCE [LARGE SCALE GENOMIC DNA]</scope>
    <source>
        <strain evidence="8 9">213E</strain>
    </source>
</reference>
<dbReference type="Pfam" id="PF11723">
    <property type="entry name" value="Aromatic_hydrox"/>
    <property type="match status" value="1"/>
</dbReference>
<keyword evidence="2" id="KW-0479">Metal-binding</keyword>
<dbReference type="GO" id="GO:0016705">
    <property type="term" value="F:oxidoreductase activity, acting on paired donors, with incorporation or reduction of molecular oxygen"/>
    <property type="evidence" value="ECO:0007669"/>
    <property type="project" value="UniProtKB-ARBA"/>
</dbReference>
<sequence length="414" mass="48016">MGSNQTEAPTRQRTSPNPGSRSEKPAQQRRSKGQDWTAWPIYDASYTGLRGYWYPLELSHKVTDKPQQYSLCGEKLLLIRDQGVVRGLADRCPHRGVPLSQGDQQFPGTVTCAYHGWTFDLESGKLNAVLTDGPDSPICGRITQKTHPVEERHGIVWVYMGDGEEPHPLDDQLPEEWRDGSFVLGMRFQDRVGDWRFAVENGFDEGHAKYLHRTALWRLFRTMPTWNITEIQQRGRWLYRVQKEVHFKDEHPGVGTWTNYRWWKKKPPEKVFNIGNVGDLGKAINPVIDKQAFPGFTSVAMPGFLRVVYPDFIHYETWVPTAPGEHRYVGIMIQFRKGIKTLPFYAKYLGAIRWLFHGQFTGQDEWMVGETDAPPERLYRPDSSLTSWRRLVEDTTKVHEAERAEKPRRQIYDQ</sequence>
<dbReference type="SUPFAM" id="SSF55961">
    <property type="entry name" value="Bet v1-like"/>
    <property type="match status" value="1"/>
</dbReference>
<evidence type="ECO:0000313" key="8">
    <source>
        <dbReference type="EMBL" id="NDK91508.1"/>
    </source>
</evidence>
<dbReference type="GO" id="GO:0004497">
    <property type="term" value="F:monooxygenase activity"/>
    <property type="evidence" value="ECO:0007669"/>
    <property type="project" value="UniProtKB-ARBA"/>
</dbReference>
<name>A0A7K3LTB9_9ACTN</name>
<evidence type="ECO:0000256" key="5">
    <source>
        <dbReference type="ARBA" id="ARBA00023014"/>
    </source>
</evidence>
<evidence type="ECO:0000259" key="7">
    <source>
        <dbReference type="PROSITE" id="PS51296"/>
    </source>
</evidence>
<dbReference type="InterPro" id="IPR021028">
    <property type="entry name" value="Homotrim_ring_OHase_catalytic"/>
</dbReference>
<dbReference type="Pfam" id="PF00355">
    <property type="entry name" value="Rieske"/>
    <property type="match status" value="1"/>
</dbReference>
<evidence type="ECO:0000256" key="1">
    <source>
        <dbReference type="ARBA" id="ARBA00022714"/>
    </source>
</evidence>
<keyword evidence="5" id="KW-0411">Iron-sulfur</keyword>
<accession>A0A7K3LTB9</accession>
<feature type="compositionally biased region" description="Polar residues" evidence="6">
    <location>
        <begin position="1"/>
        <end position="20"/>
    </location>
</feature>
<protein>
    <submittedName>
        <fullName evidence="8">Rieske 2Fe-2S domain-containing protein</fullName>
    </submittedName>
</protein>
<gene>
    <name evidence="8" type="ORF">GYA93_18270</name>
</gene>
<evidence type="ECO:0000313" key="9">
    <source>
        <dbReference type="Proteomes" id="UP000466307"/>
    </source>
</evidence>
<evidence type="ECO:0000256" key="2">
    <source>
        <dbReference type="ARBA" id="ARBA00022723"/>
    </source>
</evidence>
<evidence type="ECO:0000256" key="3">
    <source>
        <dbReference type="ARBA" id="ARBA00023002"/>
    </source>
</evidence>
<dbReference type="PANTHER" id="PTHR21266">
    <property type="entry name" value="IRON-SULFUR DOMAIN CONTAINING PROTEIN"/>
    <property type="match status" value="1"/>
</dbReference>
<dbReference type="Gene3D" id="2.20.25.10">
    <property type="match status" value="1"/>
</dbReference>
<dbReference type="PANTHER" id="PTHR21266:SF59">
    <property type="entry name" value="BLR4922 PROTEIN"/>
    <property type="match status" value="1"/>
</dbReference>
<dbReference type="Proteomes" id="UP000466307">
    <property type="component" value="Unassembled WGS sequence"/>
</dbReference>
<dbReference type="GO" id="GO:0046872">
    <property type="term" value="F:metal ion binding"/>
    <property type="evidence" value="ECO:0007669"/>
    <property type="project" value="UniProtKB-KW"/>
</dbReference>
<feature type="region of interest" description="Disordered" evidence="6">
    <location>
        <begin position="1"/>
        <end position="34"/>
    </location>
</feature>
<keyword evidence="3" id="KW-0560">Oxidoreductase</keyword>
<evidence type="ECO:0000256" key="6">
    <source>
        <dbReference type="SAM" id="MobiDB-lite"/>
    </source>
</evidence>
<keyword evidence="4" id="KW-0408">Iron</keyword>
<dbReference type="Gene3D" id="2.20.25.680">
    <property type="match status" value="1"/>
</dbReference>
<dbReference type="SUPFAM" id="SSF50022">
    <property type="entry name" value="ISP domain"/>
    <property type="match status" value="1"/>
</dbReference>
<dbReference type="PROSITE" id="PS51296">
    <property type="entry name" value="RIESKE"/>
    <property type="match status" value="1"/>
</dbReference>
<dbReference type="InterPro" id="IPR036922">
    <property type="entry name" value="Rieske_2Fe-2S_sf"/>
</dbReference>
<keyword evidence="1" id="KW-0001">2Fe-2S</keyword>
<dbReference type="RefSeq" id="WP_059039088.1">
    <property type="nucleotide sequence ID" value="NZ_JAADZU010000071.1"/>
</dbReference>
<dbReference type="AlphaFoldDB" id="A0A7K3LTB9"/>
<proteinExistence type="predicted"/>
<organism evidence="8 9">
    <name type="scientific">Gordonia desulfuricans</name>
    <dbReference type="NCBI Taxonomy" id="89051"/>
    <lineage>
        <taxon>Bacteria</taxon>
        <taxon>Bacillati</taxon>
        <taxon>Actinomycetota</taxon>
        <taxon>Actinomycetes</taxon>
        <taxon>Mycobacteriales</taxon>
        <taxon>Gordoniaceae</taxon>
        <taxon>Gordonia</taxon>
    </lineage>
</organism>
<evidence type="ECO:0000256" key="4">
    <source>
        <dbReference type="ARBA" id="ARBA00023004"/>
    </source>
</evidence>
<feature type="domain" description="Rieske" evidence="7">
    <location>
        <begin position="53"/>
        <end position="158"/>
    </location>
</feature>